<dbReference type="EMBL" id="PFAZ01000008">
    <property type="protein sequence ID" value="PIR89046.1"/>
    <property type="molecule type" value="Genomic_DNA"/>
</dbReference>
<dbReference type="PANTHER" id="PTHR30250">
    <property type="entry name" value="PST FAMILY PREDICTED COLANIC ACID TRANSPORTER"/>
    <property type="match status" value="1"/>
</dbReference>
<dbReference type="InterPro" id="IPR050833">
    <property type="entry name" value="Poly_Biosynth_Transport"/>
</dbReference>
<proteinExistence type="predicted"/>
<reference evidence="8" key="1">
    <citation type="submission" date="2017-09" db="EMBL/GenBank/DDBJ databases">
        <title>Depth-based differentiation of microbial function through sediment-hosted aquifers and enrichment of novel symbionts in the deep terrestrial subsurface.</title>
        <authorList>
            <person name="Probst A.J."/>
            <person name="Ladd B."/>
            <person name="Jarett J.K."/>
            <person name="Geller-Mcgrath D.E."/>
            <person name="Sieber C.M.K."/>
            <person name="Emerson J.B."/>
            <person name="Anantharaman K."/>
            <person name="Thomas B.C."/>
            <person name="Malmstrom R."/>
            <person name="Stieglmeier M."/>
            <person name="Klingl A."/>
            <person name="Woyke T."/>
            <person name="Ryan C.M."/>
            <person name="Banfield J.F."/>
        </authorList>
    </citation>
    <scope>NUCLEOTIDE SEQUENCE [LARGE SCALE GENOMIC DNA]</scope>
</reference>
<feature type="transmembrane region" description="Helical" evidence="6">
    <location>
        <begin position="159"/>
        <end position="181"/>
    </location>
</feature>
<organism evidence="7 8">
    <name type="scientific">Candidatus Harrisonbacteria bacterium CG10_big_fil_rev_8_21_14_0_10_40_38</name>
    <dbReference type="NCBI Taxonomy" id="1974583"/>
    <lineage>
        <taxon>Bacteria</taxon>
        <taxon>Candidatus Harrisoniibacteriota</taxon>
    </lineage>
</organism>
<evidence type="ECO:0000256" key="6">
    <source>
        <dbReference type="SAM" id="Phobius"/>
    </source>
</evidence>
<keyword evidence="3 6" id="KW-0812">Transmembrane</keyword>
<dbReference type="Proteomes" id="UP000231157">
    <property type="component" value="Unassembled WGS sequence"/>
</dbReference>
<dbReference type="InterPro" id="IPR002797">
    <property type="entry name" value="Polysacc_synth"/>
</dbReference>
<evidence type="ECO:0000313" key="7">
    <source>
        <dbReference type="EMBL" id="PIR89046.1"/>
    </source>
</evidence>
<protein>
    <submittedName>
        <fullName evidence="7">Uncharacterized protein</fullName>
    </submittedName>
</protein>
<feature type="transmembrane region" description="Helical" evidence="6">
    <location>
        <begin position="274"/>
        <end position="293"/>
    </location>
</feature>
<feature type="transmembrane region" description="Helical" evidence="6">
    <location>
        <begin position="100"/>
        <end position="118"/>
    </location>
</feature>
<sequence>MARTIFFLKQFLLRNTSTGQTVTKNTFWLFFGQILSRLFRATIVIYAARKLGADSWGAFSHALGIATFLTIVTDIGINGLITRQTSKNPALRDEYISTGFFIKIFLISVALIALIILFPHVTNIPEAKTLIPILIFVFAFDTIRDLGNALIRSLEKMELEALITVFTNLIIAVLGFVLLAYSNTSMSLALAYAIGSLLGMIIAIFSLRRHIKNIFIHFKPSLIKPILQTAWPFGLLGIMGIVTLNTDIIMIGWLRSPSEVGYYSAAQKLIQLLYVFPTLIGISIFPAVSRLLATIPAIAKKILEYALSFVFVFSVVFVVIGFVAAPEIISLFFGSSYFAAVLPFQILIFTLLSVYPSSILSQAIFAYGYEKRFLPVVLWTIFGNAFFNILLIPKFGIEGAAFATIAVQIITSSYLWYTIYKVTGLSIKSSFLSLFDFFARYKKSKSVGGF</sequence>
<feature type="transmembrane region" description="Helical" evidence="6">
    <location>
        <begin position="27"/>
        <end position="47"/>
    </location>
</feature>
<feature type="transmembrane region" description="Helical" evidence="6">
    <location>
        <begin position="373"/>
        <end position="393"/>
    </location>
</feature>
<evidence type="ECO:0000256" key="4">
    <source>
        <dbReference type="ARBA" id="ARBA00022989"/>
    </source>
</evidence>
<feature type="transmembrane region" description="Helical" evidence="6">
    <location>
        <begin position="229"/>
        <end position="254"/>
    </location>
</feature>
<comment type="caution">
    <text evidence="7">The sequence shown here is derived from an EMBL/GenBank/DDBJ whole genome shotgun (WGS) entry which is preliminary data.</text>
</comment>
<name>A0A2H0UTR6_9BACT</name>
<evidence type="ECO:0000313" key="8">
    <source>
        <dbReference type="Proteomes" id="UP000231157"/>
    </source>
</evidence>
<keyword evidence="4 6" id="KW-1133">Transmembrane helix</keyword>
<evidence type="ECO:0000256" key="3">
    <source>
        <dbReference type="ARBA" id="ARBA00022692"/>
    </source>
</evidence>
<comment type="subcellular location">
    <subcellularLocation>
        <location evidence="1">Cell membrane</location>
        <topology evidence="1">Multi-pass membrane protein</topology>
    </subcellularLocation>
</comment>
<feature type="transmembrane region" description="Helical" evidence="6">
    <location>
        <begin position="130"/>
        <end position="147"/>
    </location>
</feature>
<evidence type="ECO:0000256" key="2">
    <source>
        <dbReference type="ARBA" id="ARBA00022475"/>
    </source>
</evidence>
<feature type="transmembrane region" description="Helical" evidence="6">
    <location>
        <begin position="331"/>
        <end position="352"/>
    </location>
</feature>
<accession>A0A2H0UTR6</accession>
<dbReference type="AlphaFoldDB" id="A0A2H0UTR6"/>
<gene>
    <name evidence="7" type="ORF">COU07_03060</name>
</gene>
<feature type="transmembrane region" description="Helical" evidence="6">
    <location>
        <begin position="187"/>
        <end position="208"/>
    </location>
</feature>
<dbReference type="PANTHER" id="PTHR30250:SF11">
    <property type="entry name" value="O-ANTIGEN TRANSPORTER-RELATED"/>
    <property type="match status" value="1"/>
</dbReference>
<dbReference type="Pfam" id="PF01943">
    <property type="entry name" value="Polysacc_synt"/>
    <property type="match status" value="1"/>
</dbReference>
<feature type="transmembrane region" description="Helical" evidence="6">
    <location>
        <begin position="59"/>
        <end position="80"/>
    </location>
</feature>
<dbReference type="GO" id="GO:0005886">
    <property type="term" value="C:plasma membrane"/>
    <property type="evidence" value="ECO:0007669"/>
    <property type="project" value="UniProtKB-SubCell"/>
</dbReference>
<dbReference type="CDD" id="cd13128">
    <property type="entry name" value="MATE_Wzx_like"/>
    <property type="match status" value="1"/>
</dbReference>
<keyword evidence="5 6" id="KW-0472">Membrane</keyword>
<evidence type="ECO:0000256" key="1">
    <source>
        <dbReference type="ARBA" id="ARBA00004651"/>
    </source>
</evidence>
<feature type="transmembrane region" description="Helical" evidence="6">
    <location>
        <begin position="305"/>
        <end position="325"/>
    </location>
</feature>
<evidence type="ECO:0000256" key="5">
    <source>
        <dbReference type="ARBA" id="ARBA00023136"/>
    </source>
</evidence>
<keyword evidence="2" id="KW-1003">Cell membrane</keyword>
<feature type="transmembrane region" description="Helical" evidence="6">
    <location>
        <begin position="399"/>
        <end position="420"/>
    </location>
</feature>